<dbReference type="Gene3D" id="3.40.50.1110">
    <property type="entry name" value="SGNH hydrolase"/>
    <property type="match status" value="1"/>
</dbReference>
<dbReference type="CDD" id="cd01847">
    <property type="entry name" value="Triacylglycerol_lipase_like"/>
    <property type="match status" value="1"/>
</dbReference>
<dbReference type="KEGG" id="rfr:Rfer_2705"/>
<gene>
    <name evidence="2" type="ordered locus">Rfer_2705</name>
</gene>
<dbReference type="InterPro" id="IPR051058">
    <property type="entry name" value="GDSL_Est/Lipase"/>
</dbReference>
<dbReference type="HOGENOM" id="CLU_015101_3_0_4"/>
<dbReference type="PANTHER" id="PTHR45648">
    <property type="entry name" value="GDSL LIPASE/ACYLHYDROLASE FAMILY PROTEIN (AFU_ORTHOLOGUE AFUA_4G14700)"/>
    <property type="match status" value="1"/>
</dbReference>
<name>Q21UY3_ALBFT</name>
<dbReference type="InterPro" id="IPR036514">
    <property type="entry name" value="SGNH_hydro_sf"/>
</dbReference>
<proteinExistence type="predicted"/>
<sequence>MSQIKFGSILLMATILAGCGGGDSDVPAKPKFAAQVSFGDSLSDVGTYNVGFVAAAGGGHFSINGASANGKAANGNNIVNWTEVVAMNLGLPAPCAAVTGLIDTAGAEALSVPVVSHPGCNGYAQGGALVTNPYGVHNTHYGTYGAASGLGGAELTYPVVTQINNYLADHGGSFSGNELVSVVVGANEVTLQLTLLVGGAKAAATAAVTAAVPAQIQADILAGTCIPANPQASNCVSTAVAELTPTVGAAAANTYLSPTGPAVAAAVTAMATAASDLVNNVNTLILAKGAKYVLVASIPDLADIPALAAYSAAQKSLVDAMVITFNSTLKAGLTALPGNANVIYLDTYTSIKDEITNPAKYLLTNTKAQACDPALTPQNRALLCNASTLIAGQTADSHYLFADDQHPTPYGYLLFATYVLQQMTTKGWY</sequence>
<dbReference type="PANTHER" id="PTHR45648:SF22">
    <property type="entry name" value="GDSL LIPASE_ACYLHYDROLASE FAMILY PROTEIN (AFU_ORTHOLOGUE AFUA_4G14700)"/>
    <property type="match status" value="1"/>
</dbReference>
<evidence type="ECO:0000256" key="1">
    <source>
        <dbReference type="ARBA" id="ARBA00022801"/>
    </source>
</evidence>
<dbReference type="OrthoDB" id="5292073at2"/>
<protein>
    <submittedName>
        <fullName evidence="2">Putative lipase / esterase protein</fullName>
    </submittedName>
</protein>
<keyword evidence="1" id="KW-0378">Hydrolase</keyword>
<dbReference type="EMBL" id="CP000267">
    <property type="protein sequence ID" value="ABD70420.1"/>
    <property type="molecule type" value="Genomic_DNA"/>
</dbReference>
<dbReference type="AlphaFoldDB" id="Q21UY3"/>
<keyword evidence="3" id="KW-1185">Reference proteome</keyword>
<evidence type="ECO:0000313" key="2">
    <source>
        <dbReference type="EMBL" id="ABD70420.1"/>
    </source>
</evidence>
<evidence type="ECO:0000313" key="3">
    <source>
        <dbReference type="Proteomes" id="UP000008332"/>
    </source>
</evidence>
<dbReference type="RefSeq" id="WP_011464986.1">
    <property type="nucleotide sequence ID" value="NC_007908.1"/>
</dbReference>
<accession>Q21UY3</accession>
<dbReference type="PROSITE" id="PS51257">
    <property type="entry name" value="PROKAR_LIPOPROTEIN"/>
    <property type="match status" value="1"/>
</dbReference>
<organism evidence="2 3">
    <name type="scientific">Albidiferax ferrireducens (strain ATCC BAA-621 / DSM 15236 / T118)</name>
    <name type="common">Rhodoferax ferrireducens</name>
    <dbReference type="NCBI Taxonomy" id="338969"/>
    <lineage>
        <taxon>Bacteria</taxon>
        <taxon>Pseudomonadati</taxon>
        <taxon>Pseudomonadota</taxon>
        <taxon>Betaproteobacteria</taxon>
        <taxon>Burkholderiales</taxon>
        <taxon>Comamonadaceae</taxon>
        <taxon>Rhodoferax</taxon>
    </lineage>
</organism>
<dbReference type="GO" id="GO:0016788">
    <property type="term" value="F:hydrolase activity, acting on ester bonds"/>
    <property type="evidence" value="ECO:0007669"/>
    <property type="project" value="UniProtKB-ARBA"/>
</dbReference>
<dbReference type="Proteomes" id="UP000008332">
    <property type="component" value="Chromosome"/>
</dbReference>
<dbReference type="STRING" id="338969.Rfer_2705"/>
<dbReference type="eggNOG" id="COG3240">
    <property type="taxonomic scope" value="Bacteria"/>
</dbReference>
<dbReference type="SUPFAM" id="SSF52266">
    <property type="entry name" value="SGNH hydrolase"/>
    <property type="match status" value="1"/>
</dbReference>
<reference evidence="3" key="1">
    <citation type="submission" date="2006-02" db="EMBL/GenBank/DDBJ databases">
        <title>Complete sequence of chromosome of Rhodoferax ferrireducens DSM 15236.</title>
        <authorList>
            <person name="Copeland A."/>
            <person name="Lucas S."/>
            <person name="Lapidus A."/>
            <person name="Barry K."/>
            <person name="Detter J.C."/>
            <person name="Glavina del Rio T."/>
            <person name="Hammon N."/>
            <person name="Israni S."/>
            <person name="Pitluck S."/>
            <person name="Brettin T."/>
            <person name="Bruce D."/>
            <person name="Han C."/>
            <person name="Tapia R."/>
            <person name="Gilna P."/>
            <person name="Kiss H."/>
            <person name="Schmutz J."/>
            <person name="Larimer F."/>
            <person name="Land M."/>
            <person name="Kyrpides N."/>
            <person name="Ivanova N."/>
            <person name="Richardson P."/>
        </authorList>
    </citation>
    <scope>NUCLEOTIDE SEQUENCE [LARGE SCALE GENOMIC DNA]</scope>
    <source>
        <strain evidence="3">ATCC BAA-621 / DSM 15236 / T118</strain>
    </source>
</reference>